<reference evidence="1" key="1">
    <citation type="submission" date="2018-02" db="EMBL/GenBank/DDBJ databases">
        <title>The genomes of Aspergillus section Nigri reveals drivers in fungal speciation.</title>
        <authorList>
            <consortium name="DOE Joint Genome Institute"/>
            <person name="Vesth T.C."/>
            <person name="Nybo J."/>
            <person name="Theobald S."/>
            <person name="Brandl J."/>
            <person name="Frisvad J.C."/>
            <person name="Nielsen K.F."/>
            <person name="Lyhne E.K."/>
            <person name="Kogle M.E."/>
            <person name="Kuo A."/>
            <person name="Riley R."/>
            <person name="Clum A."/>
            <person name="Nolan M."/>
            <person name="Lipzen A."/>
            <person name="Salamov A."/>
            <person name="Henrissat B."/>
            <person name="Wiebenga A."/>
            <person name="De vries R.P."/>
            <person name="Grigoriev I.V."/>
            <person name="Mortensen U.H."/>
            <person name="Andersen M.R."/>
            <person name="Baker S.E."/>
        </authorList>
    </citation>
    <scope>NUCLEOTIDE SEQUENCE</scope>
    <source>
        <strain evidence="1">CBS 621.78</strain>
    </source>
</reference>
<name>A0ACD1FUM8_9EURO</name>
<proteinExistence type="predicted"/>
<keyword evidence="2" id="KW-1185">Reference proteome</keyword>
<protein>
    <submittedName>
        <fullName evidence="1">Uncharacterized protein</fullName>
    </submittedName>
</protein>
<gene>
    <name evidence="1" type="ORF">BO95DRAFT_295034</name>
</gene>
<dbReference type="Proteomes" id="UP000249057">
    <property type="component" value="Unassembled WGS sequence"/>
</dbReference>
<organism evidence="1 2">
    <name type="scientific">Aspergillus brunneoviolaceus CBS 621.78</name>
    <dbReference type="NCBI Taxonomy" id="1450534"/>
    <lineage>
        <taxon>Eukaryota</taxon>
        <taxon>Fungi</taxon>
        <taxon>Dikarya</taxon>
        <taxon>Ascomycota</taxon>
        <taxon>Pezizomycotina</taxon>
        <taxon>Eurotiomycetes</taxon>
        <taxon>Eurotiomycetidae</taxon>
        <taxon>Eurotiales</taxon>
        <taxon>Aspergillaceae</taxon>
        <taxon>Aspergillus</taxon>
        <taxon>Aspergillus subgen. Circumdati</taxon>
    </lineage>
</organism>
<evidence type="ECO:0000313" key="1">
    <source>
        <dbReference type="EMBL" id="RAH40664.1"/>
    </source>
</evidence>
<dbReference type="EMBL" id="KZ825404">
    <property type="protein sequence ID" value="RAH40664.1"/>
    <property type="molecule type" value="Genomic_DNA"/>
</dbReference>
<sequence length="133" mass="14782">MDNLPSTGLDFHRIKAGELTSGFWGWAWVWDGFIIITQSLKFFLIVDFLVGDLPDVIPRSIRSTAPRVAGTGDFFFLSGSVYSFYLTASLLLPLLLITPSPPSFFKAERQLKSRLDSTGSVHALCRDRVKAAL</sequence>
<evidence type="ECO:0000313" key="2">
    <source>
        <dbReference type="Proteomes" id="UP000249057"/>
    </source>
</evidence>
<accession>A0ACD1FUM8</accession>